<dbReference type="InterPro" id="IPR013479">
    <property type="entry name" value="ADP-ribosyl_diN_reduct_hydro"/>
</dbReference>
<dbReference type="SUPFAM" id="SSF101478">
    <property type="entry name" value="ADP-ribosylglycohydrolase"/>
    <property type="match status" value="1"/>
</dbReference>
<protein>
    <submittedName>
        <fullName evidence="1">ADP-ribosyl-[dinitrogen reductase] hydrolase</fullName>
        <ecNumber evidence="1">3.2.2.24</ecNumber>
    </submittedName>
</protein>
<gene>
    <name evidence="1" type="primary">draG</name>
    <name evidence="1" type="ORF">AACH10_22525</name>
</gene>
<dbReference type="Proteomes" id="UP001365405">
    <property type="component" value="Unassembled WGS sequence"/>
</dbReference>
<dbReference type="EMBL" id="JBBUTH010000010">
    <property type="protein sequence ID" value="MEK8053046.1"/>
    <property type="molecule type" value="Genomic_DNA"/>
</dbReference>
<name>A0ABU9CML7_9BURK</name>
<dbReference type="Pfam" id="PF03747">
    <property type="entry name" value="ADP_ribosyl_GH"/>
    <property type="match status" value="1"/>
</dbReference>
<dbReference type="EC" id="3.2.2.24" evidence="1"/>
<organism evidence="1 2">
    <name type="scientific">Pseudaquabacterium inlustre</name>
    <dbReference type="NCBI Taxonomy" id="2984192"/>
    <lineage>
        <taxon>Bacteria</taxon>
        <taxon>Pseudomonadati</taxon>
        <taxon>Pseudomonadota</taxon>
        <taxon>Betaproteobacteria</taxon>
        <taxon>Burkholderiales</taxon>
        <taxon>Sphaerotilaceae</taxon>
        <taxon>Pseudaquabacterium</taxon>
    </lineage>
</organism>
<accession>A0ABU9CML7</accession>
<evidence type="ECO:0000313" key="1">
    <source>
        <dbReference type="EMBL" id="MEK8053046.1"/>
    </source>
</evidence>
<comment type="caution">
    <text evidence="1">The sequence shown here is derived from an EMBL/GenBank/DDBJ whole genome shotgun (WGS) entry which is preliminary data.</text>
</comment>
<dbReference type="InterPro" id="IPR036705">
    <property type="entry name" value="Ribosyl_crysJ1_sf"/>
</dbReference>
<evidence type="ECO:0000313" key="2">
    <source>
        <dbReference type="Proteomes" id="UP001365405"/>
    </source>
</evidence>
<dbReference type="InterPro" id="IPR050792">
    <property type="entry name" value="ADP-ribosylglycohydrolase"/>
</dbReference>
<dbReference type="GO" id="GO:0047407">
    <property type="term" value="F:ADP-ribosyl-[dinitrogen reductase] hydrolase activity"/>
    <property type="evidence" value="ECO:0007669"/>
    <property type="project" value="UniProtKB-EC"/>
</dbReference>
<keyword evidence="2" id="KW-1185">Reference proteome</keyword>
<dbReference type="PANTHER" id="PTHR16222">
    <property type="entry name" value="ADP-RIBOSYLGLYCOHYDROLASE"/>
    <property type="match status" value="1"/>
</dbReference>
<reference evidence="1 2" key="1">
    <citation type="submission" date="2024-04" db="EMBL/GenBank/DDBJ databases">
        <title>Novel species of the genus Ideonella isolated from streams.</title>
        <authorList>
            <person name="Lu H."/>
        </authorList>
    </citation>
    <scope>NUCLEOTIDE SEQUENCE [LARGE SCALE GENOMIC DNA]</scope>
    <source>
        <strain evidence="1 2">DXS22W</strain>
    </source>
</reference>
<keyword evidence="1" id="KW-0326">Glycosidase</keyword>
<proteinExistence type="predicted"/>
<dbReference type="RefSeq" id="WP_341412779.1">
    <property type="nucleotide sequence ID" value="NZ_JBBUTH010000010.1"/>
</dbReference>
<dbReference type="NCBIfam" id="TIGR02662">
    <property type="entry name" value="dinitro_DRAG"/>
    <property type="match status" value="1"/>
</dbReference>
<dbReference type="PANTHER" id="PTHR16222:SF12">
    <property type="entry name" value="ADP-RIBOSYLGLYCOHYDROLASE-RELATED"/>
    <property type="match status" value="1"/>
</dbReference>
<dbReference type="Gene3D" id="1.10.4080.10">
    <property type="entry name" value="ADP-ribosylation/Crystallin J1"/>
    <property type="match status" value="1"/>
</dbReference>
<dbReference type="InterPro" id="IPR005502">
    <property type="entry name" value="Ribosyl_crysJ1"/>
</dbReference>
<sequence length="304" mass="31889">MRYDLNDPALLDRALGAYLGLAIGDALGATVEFMTPREIALRHGVHRDITGGGWLKLAPGKVTDDTTMSLALGDALIDGAASGRPHDAQLIAQAFVAWWRGKPVDCGNTCRRGILRFIHDGTVAGPVNDGDAGNGALMRNLPAVLATLHDEAAMARVSLVQAHVTHHNPLSDAAVLGLGGLVRALILGADAAAAQVQIDALVAAQPAFRYTPYRGRASGFVVDTVQTVLHFFTRHADMEAAVVATVNQGDDADTTGALVGMLAGARCGAAALPRRWVQRLEPAVREAITRQTTALLALTEVAHV</sequence>
<keyword evidence="1" id="KW-0378">Hydrolase</keyword>